<sequence length="72" mass="8338">MKKLIAIALLVGSIITAFYGFSLTAPMLAGKTMSDVNDIMGNMHWPYWPEQQVFTYFTLWKIMMKKIFSDVR</sequence>
<feature type="non-terminal residue" evidence="1">
    <location>
        <position position="72"/>
    </location>
</feature>
<proteinExistence type="predicted"/>
<comment type="caution">
    <text evidence="1">The sequence shown here is derived from an EMBL/GenBank/DDBJ whole genome shotgun (WGS) entry which is preliminary data.</text>
</comment>
<reference evidence="1" key="1">
    <citation type="submission" date="2022-03" db="EMBL/GenBank/DDBJ databases">
        <title>Draft genome sequence of Aduncisulcus paluster, a free-living microaerophilic Fornicata.</title>
        <authorList>
            <person name="Yuyama I."/>
            <person name="Kume K."/>
            <person name="Tamura T."/>
            <person name="Inagaki Y."/>
            <person name="Hashimoto T."/>
        </authorList>
    </citation>
    <scope>NUCLEOTIDE SEQUENCE</scope>
    <source>
        <strain evidence="1">NY0171</strain>
    </source>
</reference>
<evidence type="ECO:0000313" key="1">
    <source>
        <dbReference type="EMBL" id="GKT29868.1"/>
    </source>
</evidence>
<dbReference type="Proteomes" id="UP001057375">
    <property type="component" value="Unassembled WGS sequence"/>
</dbReference>
<evidence type="ECO:0000313" key="2">
    <source>
        <dbReference type="Proteomes" id="UP001057375"/>
    </source>
</evidence>
<name>A0ABQ5KBC7_9EUKA</name>
<gene>
    <name evidence="1" type="ORF">ADUPG1_001284</name>
</gene>
<keyword evidence="2" id="KW-1185">Reference proteome</keyword>
<organism evidence="1 2">
    <name type="scientific">Aduncisulcus paluster</name>
    <dbReference type="NCBI Taxonomy" id="2918883"/>
    <lineage>
        <taxon>Eukaryota</taxon>
        <taxon>Metamonada</taxon>
        <taxon>Carpediemonas-like organisms</taxon>
        <taxon>Aduncisulcus</taxon>
    </lineage>
</organism>
<protein>
    <submittedName>
        <fullName evidence="1">Uncharacterized protein</fullName>
    </submittedName>
</protein>
<dbReference type="EMBL" id="BQXS01000978">
    <property type="protein sequence ID" value="GKT29868.1"/>
    <property type="molecule type" value="Genomic_DNA"/>
</dbReference>
<accession>A0ABQ5KBC7</accession>